<dbReference type="InterPro" id="IPR036397">
    <property type="entry name" value="RNaseH_sf"/>
</dbReference>
<dbReference type="Gene3D" id="3.30.420.10">
    <property type="entry name" value="Ribonuclease H-like superfamily/Ribonuclease H"/>
    <property type="match status" value="1"/>
</dbReference>
<dbReference type="PANTHER" id="PTHR37984">
    <property type="entry name" value="PROTEIN CBG26694"/>
    <property type="match status" value="1"/>
</dbReference>
<dbReference type="PANTHER" id="PTHR37984:SF15">
    <property type="entry name" value="INTEGRASE CATALYTIC DOMAIN-CONTAINING PROTEIN"/>
    <property type="match status" value="1"/>
</dbReference>
<dbReference type="Gene3D" id="1.10.340.70">
    <property type="match status" value="1"/>
</dbReference>
<dbReference type="InterPro" id="IPR050951">
    <property type="entry name" value="Retrovirus_Pol_polyprotein"/>
</dbReference>
<dbReference type="EC" id="2.7.7.49" evidence="1"/>
<feature type="domain" description="Integrase catalytic" evidence="2">
    <location>
        <begin position="167"/>
        <end position="327"/>
    </location>
</feature>
<dbReference type="Pfam" id="PF17921">
    <property type="entry name" value="Integrase_H2C2"/>
    <property type="match status" value="1"/>
</dbReference>
<evidence type="ECO:0000259" key="2">
    <source>
        <dbReference type="PROSITE" id="PS50994"/>
    </source>
</evidence>
<dbReference type="Pfam" id="PF00665">
    <property type="entry name" value="rve"/>
    <property type="match status" value="1"/>
</dbReference>
<dbReference type="PROSITE" id="PS50994">
    <property type="entry name" value="INTEGRASE"/>
    <property type="match status" value="1"/>
</dbReference>
<evidence type="ECO:0000313" key="3">
    <source>
        <dbReference type="EMBL" id="KAK3931459.1"/>
    </source>
</evidence>
<accession>A0AAE1LUN6</accession>
<evidence type="ECO:0000256" key="1">
    <source>
        <dbReference type="ARBA" id="ARBA00012493"/>
    </source>
</evidence>
<reference evidence="3" key="1">
    <citation type="submission" date="2021-07" db="EMBL/GenBank/DDBJ databases">
        <authorList>
            <person name="Catto M.A."/>
            <person name="Jacobson A."/>
            <person name="Kennedy G."/>
            <person name="Labadie P."/>
            <person name="Hunt B.G."/>
            <person name="Srinivasan R."/>
        </authorList>
    </citation>
    <scope>NUCLEOTIDE SEQUENCE</scope>
    <source>
        <strain evidence="3">PL_HMW_Pooled</strain>
        <tissue evidence="3">Head</tissue>
    </source>
</reference>
<organism evidence="3 4">
    <name type="scientific">Frankliniella fusca</name>
    <dbReference type="NCBI Taxonomy" id="407009"/>
    <lineage>
        <taxon>Eukaryota</taxon>
        <taxon>Metazoa</taxon>
        <taxon>Ecdysozoa</taxon>
        <taxon>Arthropoda</taxon>
        <taxon>Hexapoda</taxon>
        <taxon>Insecta</taxon>
        <taxon>Pterygota</taxon>
        <taxon>Neoptera</taxon>
        <taxon>Paraneoptera</taxon>
        <taxon>Thysanoptera</taxon>
        <taxon>Terebrantia</taxon>
        <taxon>Thripoidea</taxon>
        <taxon>Thripidae</taxon>
        <taxon>Frankliniella</taxon>
    </lineage>
</organism>
<dbReference type="SUPFAM" id="SSF53098">
    <property type="entry name" value="Ribonuclease H-like"/>
    <property type="match status" value="1"/>
</dbReference>
<dbReference type="GO" id="GO:0003676">
    <property type="term" value="F:nucleic acid binding"/>
    <property type="evidence" value="ECO:0007669"/>
    <property type="project" value="InterPro"/>
</dbReference>
<comment type="caution">
    <text evidence="3">The sequence shown here is derived from an EMBL/GenBank/DDBJ whole genome shotgun (WGS) entry which is preliminary data.</text>
</comment>
<sequence length="455" mass="52544">MVVKLCTRNKSEVPAGNKMGKKYVTYDVYQYLLNKKYPQNCLSKDDKANFRHQCEPFKIINGVLHHKTHSGKNTDRGRDKSTFPEYARVIFTKEAQDKIVTLVHEGNCTSLEAKSLSGHRGYNSGREIIARRAWWPRYSKDYRDYVKFCDACQKVNTAVLKVKDPLLSVAPPRENLRQIGVDIIQLPEADGYKYVVVAIDYLSKYCHAKALENKSAGEVARFIFEWICLFGCPKVVINDQGREFVNEVSDHLFRLTGVKQRITSAYNPQANGQVERQNAVIKCRLLKVLRTKIDQWPSVLDGVLFSSRVEKQRSTGYSPYFLLFGQEPILPVDVDTQENSDNEDELEVDVPDVTLDAYLQTIDNWETLDTVGLESMTEKFLNLKKNTLLKARENIKDAQNTQRKEYDRRNNASGPRFKVGQRVLRKNLRREDRKGDWCQEPWLGPYTIVKILEMK</sequence>
<dbReference type="InterPro" id="IPR012337">
    <property type="entry name" value="RNaseH-like_sf"/>
</dbReference>
<dbReference type="EMBL" id="JAHWGI010001426">
    <property type="protein sequence ID" value="KAK3931459.1"/>
    <property type="molecule type" value="Genomic_DNA"/>
</dbReference>
<dbReference type="AlphaFoldDB" id="A0AAE1LUN6"/>
<feature type="non-terminal residue" evidence="3">
    <location>
        <position position="1"/>
    </location>
</feature>
<dbReference type="InterPro" id="IPR001584">
    <property type="entry name" value="Integrase_cat-core"/>
</dbReference>
<dbReference type="InterPro" id="IPR041588">
    <property type="entry name" value="Integrase_H2C2"/>
</dbReference>
<name>A0AAE1LUN6_9NEOP</name>
<dbReference type="Proteomes" id="UP001219518">
    <property type="component" value="Unassembled WGS sequence"/>
</dbReference>
<gene>
    <name evidence="3" type="ORF">KUF71_006477</name>
</gene>
<evidence type="ECO:0000313" key="4">
    <source>
        <dbReference type="Proteomes" id="UP001219518"/>
    </source>
</evidence>
<dbReference type="GO" id="GO:0015074">
    <property type="term" value="P:DNA integration"/>
    <property type="evidence" value="ECO:0007669"/>
    <property type="project" value="InterPro"/>
</dbReference>
<keyword evidence="4" id="KW-1185">Reference proteome</keyword>
<dbReference type="GO" id="GO:0003964">
    <property type="term" value="F:RNA-directed DNA polymerase activity"/>
    <property type="evidence" value="ECO:0007669"/>
    <property type="project" value="UniProtKB-EC"/>
</dbReference>
<proteinExistence type="predicted"/>
<reference evidence="3" key="2">
    <citation type="journal article" date="2023" name="BMC Genomics">
        <title>Pest status, molecular evolution, and epigenetic factors derived from the genome assembly of Frankliniella fusca, a thysanopteran phytovirus vector.</title>
        <authorList>
            <person name="Catto M.A."/>
            <person name="Labadie P.E."/>
            <person name="Jacobson A.L."/>
            <person name="Kennedy G.G."/>
            <person name="Srinivasan R."/>
            <person name="Hunt B.G."/>
        </authorList>
    </citation>
    <scope>NUCLEOTIDE SEQUENCE</scope>
    <source>
        <strain evidence="3">PL_HMW_Pooled</strain>
    </source>
</reference>
<protein>
    <recommendedName>
        <fullName evidence="1">RNA-directed DNA polymerase</fullName>
        <ecNumber evidence="1">2.7.7.49</ecNumber>
    </recommendedName>
</protein>